<feature type="binding site" evidence="8">
    <location>
        <position position="371"/>
    </location>
    <ligand>
        <name>[4Fe-4S] cluster</name>
        <dbReference type="ChEBI" id="CHEBI:49883"/>
        <label>1</label>
    </ligand>
</feature>
<dbReference type="InterPro" id="IPR037225">
    <property type="entry name" value="Nuo51_FMN-bd_sf"/>
</dbReference>
<dbReference type="Pfam" id="PF13237">
    <property type="entry name" value="Fer4_10"/>
    <property type="match status" value="1"/>
</dbReference>
<dbReference type="Pfam" id="PF01512">
    <property type="entry name" value="Complex1_51K"/>
    <property type="match status" value="1"/>
</dbReference>
<keyword evidence="3 8" id="KW-0479">Metal-binding</keyword>
<comment type="subcellular location">
    <subcellularLocation>
        <location evidence="8">Cell membrane</location>
        <topology evidence="8">Peripheral membrane protein</topology>
    </subcellularLocation>
</comment>
<evidence type="ECO:0000256" key="6">
    <source>
        <dbReference type="ARBA" id="ARBA00023004"/>
    </source>
</evidence>
<sequence>MGLLSFKGGIHPPHSKKLTEHLPIVDYLEPKIVEIPLRQHIGAPCEPVVEKGAQVKVGQLIGKAGSFVSANIHSSVSGTVLDVKKRFTAYGFDVCIIIENDMKNEYHESVKPKADYKTLSSKEIIDIIKDAGLVGMGGAGFPTHVKLSPPPEKTIDTVVLNGAECEPYLTCDHRLMLEEPKMIVLGLQILMKALNVSNGFIGIESNKPDAIESMTAAAQGTNVKVVGLKTKYPQGAEKQLIFACTGKEVPSGGLPMDAGVVVNNVATAATIANVFTTGMPLIERICTVTGGAIKTPKNIRFKMGTSLRELIQFCDGFNGTPEKILLGGPMMGVAQMSDDLPAMKNTSGILCFTPEEAKIPEPTACIKCGKCVSVCPAFLEPIQISAYALLHNYDKAASFKALDCIECGSCSFVCPSKRPLLASIRVAKREIIARKKK</sequence>
<dbReference type="PROSITE" id="PS00198">
    <property type="entry name" value="4FE4S_FER_1"/>
    <property type="match status" value="1"/>
</dbReference>
<keyword evidence="8" id="KW-1003">Cell membrane</keyword>
<dbReference type="HAMAP" id="MF_00461">
    <property type="entry name" value="RsxC_RnfC"/>
    <property type="match status" value="1"/>
</dbReference>
<protein>
    <recommendedName>
        <fullName evidence="8">Ion-translocating oxidoreductase complex subunit C</fullName>
        <ecNumber evidence="8">7.-.-.-</ecNumber>
    </recommendedName>
    <alternativeName>
        <fullName evidence="8">Rnf electron transport complex subunit C</fullName>
    </alternativeName>
</protein>
<keyword evidence="1 8" id="KW-0813">Transport</keyword>
<feature type="binding site" evidence="8">
    <location>
        <position position="404"/>
    </location>
    <ligand>
        <name>[4Fe-4S] cluster</name>
        <dbReference type="ChEBI" id="CHEBI:49883"/>
        <label>2</label>
    </ligand>
</feature>
<feature type="binding site" evidence="8">
    <location>
        <position position="407"/>
    </location>
    <ligand>
        <name>[4Fe-4S] cluster</name>
        <dbReference type="ChEBI" id="CHEBI:49883"/>
        <label>2</label>
    </ligand>
</feature>
<evidence type="ECO:0000256" key="7">
    <source>
        <dbReference type="ARBA" id="ARBA00023014"/>
    </source>
</evidence>
<dbReference type="PROSITE" id="PS51379">
    <property type="entry name" value="4FE4S_FER_2"/>
    <property type="match status" value="2"/>
</dbReference>
<dbReference type="Proteomes" id="UP000614200">
    <property type="component" value="Unassembled WGS sequence"/>
</dbReference>
<dbReference type="InterPro" id="IPR017896">
    <property type="entry name" value="4Fe4S_Fe-S-bd"/>
</dbReference>
<dbReference type="InterPro" id="IPR010208">
    <property type="entry name" value="Ion_transpt_RnfC/RsxC"/>
</dbReference>
<keyword evidence="5 8" id="KW-0249">Electron transport</keyword>
<gene>
    <name evidence="10" type="primary">rsxC</name>
    <name evidence="8" type="synonym">rnfC</name>
    <name evidence="10" type="ORF">ISU02_17280</name>
</gene>
<comment type="similarity">
    <text evidence="8">Belongs to the 4Fe4S bacterial-type ferredoxin family. RnfC subfamily.</text>
</comment>
<comment type="subunit">
    <text evidence="8">The complex is composed of six subunits: RnfA, RnfB, RnfC, RnfD, RnfE and RnfG.</text>
</comment>
<evidence type="ECO:0000256" key="3">
    <source>
        <dbReference type="ARBA" id="ARBA00022723"/>
    </source>
</evidence>
<dbReference type="InterPro" id="IPR011538">
    <property type="entry name" value="Nuo51_FMN-bd"/>
</dbReference>
<name>A0ABR9ZWM0_9FIRM</name>
<dbReference type="InterPro" id="IPR019554">
    <property type="entry name" value="Soluble_ligand-bd"/>
</dbReference>
<dbReference type="Pfam" id="PF13375">
    <property type="entry name" value="RnfC_N"/>
    <property type="match status" value="1"/>
</dbReference>
<accession>A0ABR9ZWM0</accession>
<evidence type="ECO:0000256" key="2">
    <source>
        <dbReference type="ARBA" id="ARBA00022485"/>
    </source>
</evidence>
<keyword evidence="2 8" id="KW-0004">4Fe-4S</keyword>
<feature type="binding site" evidence="8">
    <location>
        <position position="414"/>
    </location>
    <ligand>
        <name>[4Fe-4S] cluster</name>
        <dbReference type="ChEBI" id="CHEBI:49883"/>
        <label>1</label>
    </ligand>
</feature>
<proteinExistence type="inferred from homology"/>
<dbReference type="PANTHER" id="PTHR43034">
    <property type="entry name" value="ION-TRANSLOCATING OXIDOREDUCTASE COMPLEX SUBUNIT C"/>
    <property type="match status" value="1"/>
</dbReference>
<evidence type="ECO:0000259" key="9">
    <source>
        <dbReference type="PROSITE" id="PS51379"/>
    </source>
</evidence>
<dbReference type="EMBL" id="JADKNH010000011">
    <property type="protein sequence ID" value="MBF4694855.1"/>
    <property type="molecule type" value="Genomic_DNA"/>
</dbReference>
<keyword evidence="8" id="KW-0472">Membrane</keyword>
<evidence type="ECO:0000256" key="8">
    <source>
        <dbReference type="HAMAP-Rule" id="MF_00461"/>
    </source>
</evidence>
<feature type="domain" description="4Fe-4S ferredoxin-type" evidence="9">
    <location>
        <begin position="395"/>
        <end position="424"/>
    </location>
</feature>
<keyword evidence="4 8" id="KW-0677">Repeat</keyword>
<comment type="cofactor">
    <cofactor evidence="8">
        <name>[4Fe-4S] cluster</name>
        <dbReference type="ChEBI" id="CHEBI:49883"/>
    </cofactor>
    <text evidence="8">Binds 2 [4Fe-4S] clusters per subunit.</text>
</comment>
<keyword evidence="7 8" id="KW-0411">Iron-sulfur</keyword>
<dbReference type="Gene3D" id="3.30.70.20">
    <property type="match status" value="1"/>
</dbReference>
<evidence type="ECO:0000313" key="10">
    <source>
        <dbReference type="EMBL" id="MBF4694855.1"/>
    </source>
</evidence>
<feature type="domain" description="4Fe-4S ferredoxin-type" evidence="9">
    <location>
        <begin position="355"/>
        <end position="387"/>
    </location>
</feature>
<keyword evidence="6 8" id="KW-0408">Iron</keyword>
<feature type="binding site" evidence="8">
    <location>
        <position position="375"/>
    </location>
    <ligand>
        <name>[4Fe-4S] cluster</name>
        <dbReference type="ChEBI" id="CHEBI:49883"/>
        <label>2</label>
    </ligand>
</feature>
<keyword evidence="11" id="KW-1185">Reference proteome</keyword>
<comment type="function">
    <text evidence="8">Part of a membrane-bound complex that couples electron transfer with translocation of ions across the membrane.</text>
</comment>
<dbReference type="NCBIfam" id="NF003454">
    <property type="entry name" value="PRK05035.1"/>
    <property type="match status" value="1"/>
</dbReference>
<dbReference type="EC" id="7.-.-.-" evidence="8"/>
<evidence type="ECO:0000256" key="4">
    <source>
        <dbReference type="ARBA" id="ARBA00022737"/>
    </source>
</evidence>
<dbReference type="PANTHER" id="PTHR43034:SF2">
    <property type="entry name" value="ION-TRANSLOCATING OXIDOREDUCTASE COMPLEX SUBUNIT C"/>
    <property type="match status" value="1"/>
</dbReference>
<dbReference type="SUPFAM" id="SSF142019">
    <property type="entry name" value="Nqo1 FMN-binding domain-like"/>
    <property type="match status" value="1"/>
</dbReference>
<dbReference type="SUPFAM" id="SSF46548">
    <property type="entry name" value="alpha-helical ferredoxin"/>
    <property type="match status" value="1"/>
</dbReference>
<feature type="binding site" evidence="8">
    <location>
        <position position="410"/>
    </location>
    <ligand>
        <name>[4Fe-4S] cluster</name>
        <dbReference type="ChEBI" id="CHEBI:49883"/>
        <label>2</label>
    </ligand>
</feature>
<dbReference type="NCBIfam" id="TIGR01945">
    <property type="entry name" value="rnfC"/>
    <property type="match status" value="1"/>
</dbReference>
<dbReference type="InterPro" id="IPR026902">
    <property type="entry name" value="RnfC_N"/>
</dbReference>
<feature type="binding site" evidence="8">
    <location>
        <position position="368"/>
    </location>
    <ligand>
        <name>[4Fe-4S] cluster</name>
        <dbReference type="ChEBI" id="CHEBI:49883"/>
        <label>1</label>
    </ligand>
</feature>
<organism evidence="10 11">
    <name type="scientific">Fusibacter ferrireducens</name>
    <dbReference type="NCBI Taxonomy" id="2785058"/>
    <lineage>
        <taxon>Bacteria</taxon>
        <taxon>Bacillati</taxon>
        <taxon>Bacillota</taxon>
        <taxon>Clostridia</taxon>
        <taxon>Eubacteriales</taxon>
        <taxon>Eubacteriales Family XII. Incertae Sedis</taxon>
        <taxon>Fusibacter</taxon>
    </lineage>
</organism>
<evidence type="ECO:0000313" key="11">
    <source>
        <dbReference type="Proteomes" id="UP000614200"/>
    </source>
</evidence>
<dbReference type="Gene3D" id="3.40.50.11540">
    <property type="entry name" value="NADH-ubiquinone oxidoreductase 51kDa subunit"/>
    <property type="match status" value="1"/>
</dbReference>
<comment type="caution">
    <text evidence="10">The sequence shown here is derived from an EMBL/GenBank/DDBJ whole genome shotgun (WGS) entry which is preliminary data.</text>
</comment>
<keyword evidence="8" id="KW-1278">Translocase</keyword>
<reference evidence="10 11" key="1">
    <citation type="submission" date="2020-11" db="EMBL/GenBank/DDBJ databases">
        <title>Fusibacter basophilias sp. nov.</title>
        <authorList>
            <person name="Qiu D."/>
        </authorList>
    </citation>
    <scope>NUCLEOTIDE SEQUENCE [LARGE SCALE GENOMIC DNA]</scope>
    <source>
        <strain evidence="10 11">Q10-2</strain>
    </source>
</reference>
<dbReference type="Pfam" id="PF10531">
    <property type="entry name" value="SLBB"/>
    <property type="match status" value="1"/>
</dbReference>
<evidence type="ECO:0000256" key="1">
    <source>
        <dbReference type="ARBA" id="ARBA00022448"/>
    </source>
</evidence>
<dbReference type="RefSeq" id="WP_194703096.1">
    <property type="nucleotide sequence ID" value="NZ_JADKNH010000011.1"/>
</dbReference>
<dbReference type="InterPro" id="IPR017900">
    <property type="entry name" value="4Fe4S_Fe_S_CS"/>
</dbReference>
<dbReference type="Gene3D" id="3.10.20.600">
    <property type="match status" value="1"/>
</dbReference>
<evidence type="ECO:0000256" key="5">
    <source>
        <dbReference type="ARBA" id="ARBA00022982"/>
    </source>
</evidence>
<feature type="binding site" evidence="8">
    <location>
        <position position="365"/>
    </location>
    <ligand>
        <name>[4Fe-4S] cluster</name>
        <dbReference type="ChEBI" id="CHEBI:49883"/>
        <label>1</label>
    </ligand>
</feature>